<protein>
    <submittedName>
        <fullName evidence="2">Heme NO-binding domain-containing protein</fullName>
    </submittedName>
</protein>
<dbReference type="PANTHER" id="PTHR45655:SF13">
    <property type="entry name" value="SOLUBLE GUANYLATE CYCLASE GCY-32-RELATED"/>
    <property type="match status" value="1"/>
</dbReference>
<dbReference type="InterPro" id="IPR024096">
    <property type="entry name" value="NO_sig/Golgi_transp_ligand-bd"/>
</dbReference>
<sequence length="180" mass="20513">MKGIVFTEFLELVESKFGLETVDEIIEKSDLPSQGAYTSIGTYAFSEMLSLITNLSEKTKISVNDLLHAYGLHFFSVIERDYPAILKSYNDPMELLSSVESHIHVEVRKIYPDAELPRFEIADKTENSLTLIYYSSRSMYAFAHGLMEKTFDYYGASPSITYTTLKDDGSEVKFVILRNE</sequence>
<dbReference type="Pfam" id="PF07700">
    <property type="entry name" value="HNOB"/>
    <property type="match status" value="1"/>
</dbReference>
<keyword evidence="3" id="KW-1185">Reference proteome</keyword>
<dbReference type="EMBL" id="JBHULH010000001">
    <property type="protein sequence ID" value="MFD2566713.1"/>
    <property type="molecule type" value="Genomic_DNA"/>
</dbReference>
<comment type="caution">
    <text evidence="2">The sequence shown here is derived from an EMBL/GenBank/DDBJ whole genome shotgun (WGS) entry which is preliminary data.</text>
</comment>
<dbReference type="Gene3D" id="3.90.1520.10">
    <property type="entry name" value="H-NOX domain"/>
    <property type="match status" value="1"/>
</dbReference>
<feature type="domain" description="Heme NO-binding" evidence="1">
    <location>
        <begin position="2"/>
        <end position="160"/>
    </location>
</feature>
<name>A0ABW5LRW9_9FLAO</name>
<dbReference type="SUPFAM" id="SSF111126">
    <property type="entry name" value="Ligand-binding domain in the NO signalling and Golgi transport"/>
    <property type="match status" value="1"/>
</dbReference>
<evidence type="ECO:0000313" key="2">
    <source>
        <dbReference type="EMBL" id="MFD2566713.1"/>
    </source>
</evidence>
<dbReference type="Proteomes" id="UP001597508">
    <property type="component" value="Unassembled WGS sequence"/>
</dbReference>
<dbReference type="InterPro" id="IPR011644">
    <property type="entry name" value="Heme_NO-bd"/>
</dbReference>
<organism evidence="2 3">
    <name type="scientific">Pseudotenacibaculum haliotis</name>
    <dbReference type="NCBI Taxonomy" id="1862138"/>
    <lineage>
        <taxon>Bacteria</taxon>
        <taxon>Pseudomonadati</taxon>
        <taxon>Bacteroidota</taxon>
        <taxon>Flavobacteriia</taxon>
        <taxon>Flavobacteriales</taxon>
        <taxon>Flavobacteriaceae</taxon>
        <taxon>Pseudotenacibaculum</taxon>
    </lineage>
</organism>
<dbReference type="PANTHER" id="PTHR45655">
    <property type="entry name" value="GUANYLATE CYCLASE SOLUBLE SUBUNIT BETA-2"/>
    <property type="match status" value="1"/>
</dbReference>
<dbReference type="RefSeq" id="WP_379665418.1">
    <property type="nucleotide sequence ID" value="NZ_JBHULH010000001.1"/>
</dbReference>
<gene>
    <name evidence="2" type="ORF">ACFSRZ_04970</name>
</gene>
<reference evidence="3" key="1">
    <citation type="journal article" date="2019" name="Int. J. Syst. Evol. Microbiol.">
        <title>The Global Catalogue of Microorganisms (GCM) 10K type strain sequencing project: providing services to taxonomists for standard genome sequencing and annotation.</title>
        <authorList>
            <consortium name="The Broad Institute Genomics Platform"/>
            <consortium name="The Broad Institute Genome Sequencing Center for Infectious Disease"/>
            <person name="Wu L."/>
            <person name="Ma J."/>
        </authorList>
    </citation>
    <scope>NUCLEOTIDE SEQUENCE [LARGE SCALE GENOMIC DNA]</scope>
    <source>
        <strain evidence="3">KCTC 52127</strain>
    </source>
</reference>
<accession>A0ABW5LRW9</accession>
<dbReference type="InterPro" id="IPR038158">
    <property type="entry name" value="H-NOX_domain_sf"/>
</dbReference>
<evidence type="ECO:0000313" key="3">
    <source>
        <dbReference type="Proteomes" id="UP001597508"/>
    </source>
</evidence>
<evidence type="ECO:0000259" key="1">
    <source>
        <dbReference type="Pfam" id="PF07700"/>
    </source>
</evidence>
<proteinExistence type="predicted"/>